<dbReference type="Pfam" id="PF12727">
    <property type="entry name" value="PBP_like"/>
    <property type="match status" value="1"/>
</dbReference>
<dbReference type="EMBL" id="WJBB01000004">
    <property type="protein sequence ID" value="MBC3796341.1"/>
    <property type="molecule type" value="Genomic_DNA"/>
</dbReference>
<dbReference type="Proteomes" id="UP000653358">
    <property type="component" value="Unassembled WGS sequence"/>
</dbReference>
<name>A0ABR6WJF3_9FIRM</name>
<dbReference type="SUPFAM" id="SSF53850">
    <property type="entry name" value="Periplasmic binding protein-like II"/>
    <property type="match status" value="1"/>
</dbReference>
<keyword evidence="4" id="KW-1185">Reference proteome</keyword>
<dbReference type="SUPFAM" id="SSF46955">
    <property type="entry name" value="Putative DNA-binding domain"/>
    <property type="match status" value="1"/>
</dbReference>
<dbReference type="Pfam" id="PF12728">
    <property type="entry name" value="HTH_17"/>
    <property type="match status" value="1"/>
</dbReference>
<organism evidence="3 4">
    <name type="scientific">Acetobacterium tundrae</name>
    <dbReference type="NCBI Taxonomy" id="132932"/>
    <lineage>
        <taxon>Bacteria</taxon>
        <taxon>Bacillati</taxon>
        <taxon>Bacillota</taxon>
        <taxon>Clostridia</taxon>
        <taxon>Eubacteriales</taxon>
        <taxon>Eubacteriaceae</taxon>
        <taxon>Acetobacterium</taxon>
    </lineage>
</organism>
<protein>
    <submittedName>
        <fullName evidence="3">Helix-turn-helix domain-containing protein</fullName>
    </submittedName>
</protein>
<evidence type="ECO:0000313" key="4">
    <source>
        <dbReference type="Proteomes" id="UP000653358"/>
    </source>
</evidence>
<evidence type="ECO:0000259" key="1">
    <source>
        <dbReference type="Pfam" id="PF12727"/>
    </source>
</evidence>
<evidence type="ECO:0000313" key="3">
    <source>
        <dbReference type="EMBL" id="MBC3796341.1"/>
    </source>
</evidence>
<dbReference type="InterPro" id="IPR009061">
    <property type="entry name" value="DNA-bd_dom_put_sf"/>
</dbReference>
<gene>
    <name evidence="3" type="ORF">GH807_04655</name>
</gene>
<dbReference type="NCBIfam" id="TIGR01764">
    <property type="entry name" value="excise"/>
    <property type="match status" value="1"/>
</dbReference>
<feature type="domain" description="PBP" evidence="1">
    <location>
        <begin position="101"/>
        <end position="285"/>
    </location>
</feature>
<proteinExistence type="predicted"/>
<dbReference type="PANTHER" id="PTHR38431:SF1">
    <property type="entry name" value="BLL2305 PROTEIN"/>
    <property type="match status" value="1"/>
</dbReference>
<dbReference type="RefSeq" id="WP_148603293.1">
    <property type="nucleotide sequence ID" value="NZ_RXYB01000007.1"/>
</dbReference>
<evidence type="ECO:0000259" key="2">
    <source>
        <dbReference type="Pfam" id="PF12728"/>
    </source>
</evidence>
<dbReference type="InterPro" id="IPR041657">
    <property type="entry name" value="HTH_17"/>
</dbReference>
<reference evidence="3 4" key="1">
    <citation type="journal article" date="2020" name="mSystems">
        <title>Defining Genomic and Predicted Metabolic Features of the Acetobacterium Genus.</title>
        <authorList>
            <person name="Ross D.E."/>
            <person name="Marshall C.W."/>
            <person name="Gulliver D."/>
            <person name="May H.D."/>
            <person name="Norman R.S."/>
        </authorList>
    </citation>
    <scope>NUCLEOTIDE SEQUENCE [LARGE SCALE GENOMIC DNA]</scope>
    <source>
        <strain evidence="3 4">DSM 9173</strain>
    </source>
</reference>
<dbReference type="InterPro" id="IPR010093">
    <property type="entry name" value="SinI_DNA-bd"/>
</dbReference>
<dbReference type="PANTHER" id="PTHR38431">
    <property type="entry name" value="BLL2305 PROTEIN"/>
    <property type="match status" value="1"/>
</dbReference>
<dbReference type="InterPro" id="IPR024370">
    <property type="entry name" value="PBP_domain"/>
</dbReference>
<feature type="domain" description="Helix-turn-helix" evidence="2">
    <location>
        <begin position="7"/>
        <end position="52"/>
    </location>
</feature>
<accession>A0ABR6WJF3</accession>
<comment type="caution">
    <text evidence="3">The sequence shown here is derived from an EMBL/GenBank/DDBJ whole genome shotgun (WGS) entry which is preliminary data.</text>
</comment>
<dbReference type="Gene3D" id="3.40.190.10">
    <property type="entry name" value="Periplasmic binding protein-like II"/>
    <property type="match status" value="1"/>
</dbReference>
<sequence length="312" mass="35775">MEKEKAFSTQQVADMLHVSKSTIYKLIHQDEINYYKIGRKIRFTQEDIDFYIGKARNQQDGFLKKSFANEELVFSRLQSERSFIICGQDLILDVLSNYLRLNGVPALRAYIGSFESLLSLYQDKVQVASAHLWDSDLDEYNVSYVRRFLPGIPCIVVHLIGRMQGFYVKQGNPKMIKEWSDLGREDISIINREKGAGSRVLLDEHLRLLEIDSNTVNGYQNETSSHLTVASAVGRGEVDVGVGNEKIARQVDNIDFIPMQKEHYDLVIKKSIWNTPEVNIMLKIIRSNEFKKEFDKIGGYDASHMGQIVIET</sequence>